<accession>A0ABU9C826</accession>
<dbReference type="Gene3D" id="1.20.1330.10">
    <property type="entry name" value="f41 fragment of flagellin, N-terminal domain"/>
    <property type="match status" value="1"/>
</dbReference>
<dbReference type="PANTHER" id="PTHR42792:SF2">
    <property type="entry name" value="FLAGELLIN"/>
    <property type="match status" value="1"/>
</dbReference>
<dbReference type="InterPro" id="IPR001029">
    <property type="entry name" value="Flagellin_N"/>
</dbReference>
<keyword evidence="2 3" id="KW-0975">Bacterial flagellum</keyword>
<evidence type="ECO:0000256" key="2">
    <source>
        <dbReference type="ARBA" id="ARBA00023143"/>
    </source>
</evidence>
<dbReference type="InterPro" id="IPR046358">
    <property type="entry name" value="Flagellin_C"/>
</dbReference>
<dbReference type="PRINTS" id="PR00207">
    <property type="entry name" value="FLAGELLIN"/>
</dbReference>
<dbReference type="InterPro" id="IPR001492">
    <property type="entry name" value="Flagellin"/>
</dbReference>
<evidence type="ECO:0000313" key="7">
    <source>
        <dbReference type="Proteomes" id="UP001379945"/>
    </source>
</evidence>
<keyword evidence="7" id="KW-1185">Reference proteome</keyword>
<name>A0ABU9C826_9BURK</name>
<feature type="domain" description="Flagellin N-terminal" evidence="4">
    <location>
        <begin position="13"/>
        <end position="135"/>
    </location>
</feature>
<comment type="similarity">
    <text evidence="1 3">Belongs to the bacterial flagellin family.</text>
</comment>
<keyword evidence="6" id="KW-0969">Cilium</keyword>
<evidence type="ECO:0000259" key="4">
    <source>
        <dbReference type="Pfam" id="PF00669"/>
    </source>
</evidence>
<dbReference type="Proteomes" id="UP001379945">
    <property type="component" value="Unassembled WGS sequence"/>
</dbReference>
<comment type="caution">
    <text evidence="6">The sequence shown here is derived from an EMBL/GenBank/DDBJ whole genome shotgun (WGS) entry which is preliminary data.</text>
</comment>
<gene>
    <name evidence="6" type="ORF">AACH00_10390</name>
</gene>
<keyword evidence="3" id="KW-0964">Secreted</keyword>
<sequence length="273" mass="28622">MLSFNSMSALPADRESSANQRTAIERIATMRRINSATDDAAGSAIADRLAAALRSSTVAVQAMEDGQSLAETADGALSQTTEHLQRMRELAQQAGNGTYTDRDREALNREYRQMAAEVERTLASTRFNGQAVLAGDAGSTPLPAGPGPTDTITVDTQNLQQNAQVMAATAGSLSGPQAGPSHAAQMTKSLDDALKTVSELRATLGAAQSRLSSAASSLQQQVAASSSSYERLTGSNMAAEVSRMHSAQTAQYAAVSMLAQSTQNRRNLLMLVA</sequence>
<dbReference type="Pfam" id="PF00700">
    <property type="entry name" value="Flagellin_C"/>
    <property type="match status" value="1"/>
</dbReference>
<dbReference type="RefSeq" id="WP_341399054.1">
    <property type="nucleotide sequence ID" value="NZ_JBBUTI010000006.1"/>
</dbReference>
<evidence type="ECO:0000256" key="1">
    <source>
        <dbReference type="ARBA" id="ARBA00005709"/>
    </source>
</evidence>
<dbReference type="EMBL" id="JBBUTI010000006">
    <property type="protein sequence ID" value="MEK8046757.1"/>
    <property type="molecule type" value="Genomic_DNA"/>
</dbReference>
<dbReference type="Pfam" id="PF00669">
    <property type="entry name" value="Flagellin_N"/>
    <property type="match status" value="1"/>
</dbReference>
<evidence type="ECO:0000259" key="5">
    <source>
        <dbReference type="Pfam" id="PF00700"/>
    </source>
</evidence>
<evidence type="ECO:0000256" key="3">
    <source>
        <dbReference type="RuleBase" id="RU362073"/>
    </source>
</evidence>
<keyword evidence="6" id="KW-0966">Cell projection</keyword>
<keyword evidence="6" id="KW-0282">Flagellum</keyword>
<proteinExistence type="inferred from homology"/>
<organism evidence="6 7">
    <name type="scientific">Ideonella margarita</name>
    <dbReference type="NCBI Taxonomy" id="2984191"/>
    <lineage>
        <taxon>Bacteria</taxon>
        <taxon>Pseudomonadati</taxon>
        <taxon>Pseudomonadota</taxon>
        <taxon>Betaproteobacteria</taxon>
        <taxon>Burkholderiales</taxon>
        <taxon>Sphaerotilaceae</taxon>
        <taxon>Ideonella</taxon>
    </lineage>
</organism>
<comment type="subcellular location">
    <subcellularLocation>
        <location evidence="3">Secreted</location>
    </subcellularLocation>
    <subcellularLocation>
        <location evidence="3">Bacterial flagellum</location>
    </subcellularLocation>
</comment>
<dbReference type="SUPFAM" id="SSF64518">
    <property type="entry name" value="Phase 1 flagellin"/>
    <property type="match status" value="1"/>
</dbReference>
<reference evidence="6 7" key="1">
    <citation type="submission" date="2024-04" db="EMBL/GenBank/DDBJ databases">
        <title>Novel species of the genus Ideonella isolated from streams.</title>
        <authorList>
            <person name="Lu H."/>
        </authorList>
    </citation>
    <scope>NUCLEOTIDE SEQUENCE [LARGE SCALE GENOMIC DNA]</scope>
    <source>
        <strain evidence="6 7">LYT19W</strain>
    </source>
</reference>
<evidence type="ECO:0000313" key="6">
    <source>
        <dbReference type="EMBL" id="MEK8046757.1"/>
    </source>
</evidence>
<dbReference type="PANTHER" id="PTHR42792">
    <property type="entry name" value="FLAGELLIN"/>
    <property type="match status" value="1"/>
</dbReference>
<protein>
    <recommendedName>
        <fullName evidence="3">Flagellin</fullName>
    </recommendedName>
</protein>
<comment type="function">
    <text evidence="3">Flagellin is the subunit protein which polymerizes to form the filaments of bacterial flagella.</text>
</comment>
<feature type="domain" description="Flagellin C-terminal" evidence="5">
    <location>
        <begin position="189"/>
        <end position="271"/>
    </location>
</feature>